<evidence type="ECO:0000256" key="1">
    <source>
        <dbReference type="SAM" id="MobiDB-lite"/>
    </source>
</evidence>
<evidence type="ECO:0000313" key="3">
    <source>
        <dbReference type="Proteomes" id="UP000314294"/>
    </source>
</evidence>
<reference evidence="2 3" key="1">
    <citation type="submission" date="2019-03" db="EMBL/GenBank/DDBJ databases">
        <title>First draft genome of Liparis tanakae, snailfish: a comprehensive survey of snailfish specific genes.</title>
        <authorList>
            <person name="Kim W."/>
            <person name="Song I."/>
            <person name="Jeong J.-H."/>
            <person name="Kim D."/>
            <person name="Kim S."/>
            <person name="Ryu S."/>
            <person name="Song J.Y."/>
            <person name="Lee S.K."/>
        </authorList>
    </citation>
    <scope>NUCLEOTIDE SEQUENCE [LARGE SCALE GENOMIC DNA]</scope>
    <source>
        <tissue evidence="2">Muscle</tissue>
    </source>
</reference>
<gene>
    <name evidence="2" type="ORF">EYF80_053759</name>
</gene>
<sequence>MQTGGDCMAGPGAASASCRLEGRQGDTRGTDERGFDLAPVGLTLHLHLHPSLVAAPPPFPFSSFRVSGRLFPLFPSSQ</sequence>
<comment type="caution">
    <text evidence="2">The sequence shown here is derived from an EMBL/GenBank/DDBJ whole genome shotgun (WGS) entry which is preliminary data.</text>
</comment>
<dbReference type="Proteomes" id="UP000314294">
    <property type="component" value="Unassembled WGS sequence"/>
</dbReference>
<feature type="compositionally biased region" description="Basic and acidic residues" evidence="1">
    <location>
        <begin position="20"/>
        <end position="33"/>
    </location>
</feature>
<feature type="region of interest" description="Disordered" evidence="1">
    <location>
        <begin position="1"/>
        <end position="33"/>
    </location>
</feature>
<keyword evidence="3" id="KW-1185">Reference proteome</keyword>
<proteinExistence type="predicted"/>
<dbReference type="EMBL" id="SRLO01001664">
    <property type="protein sequence ID" value="TNN36082.1"/>
    <property type="molecule type" value="Genomic_DNA"/>
</dbReference>
<accession>A0A4Z2F6U1</accession>
<name>A0A4Z2F6U1_9TELE</name>
<evidence type="ECO:0000313" key="2">
    <source>
        <dbReference type="EMBL" id="TNN36082.1"/>
    </source>
</evidence>
<protein>
    <submittedName>
        <fullName evidence="2">Uncharacterized protein</fullName>
    </submittedName>
</protein>
<dbReference type="AlphaFoldDB" id="A0A4Z2F6U1"/>
<organism evidence="2 3">
    <name type="scientific">Liparis tanakae</name>
    <name type="common">Tanaka's snailfish</name>
    <dbReference type="NCBI Taxonomy" id="230148"/>
    <lineage>
        <taxon>Eukaryota</taxon>
        <taxon>Metazoa</taxon>
        <taxon>Chordata</taxon>
        <taxon>Craniata</taxon>
        <taxon>Vertebrata</taxon>
        <taxon>Euteleostomi</taxon>
        <taxon>Actinopterygii</taxon>
        <taxon>Neopterygii</taxon>
        <taxon>Teleostei</taxon>
        <taxon>Neoteleostei</taxon>
        <taxon>Acanthomorphata</taxon>
        <taxon>Eupercaria</taxon>
        <taxon>Perciformes</taxon>
        <taxon>Cottioidei</taxon>
        <taxon>Cottales</taxon>
        <taxon>Liparidae</taxon>
        <taxon>Liparis</taxon>
    </lineage>
</organism>